<dbReference type="RefSeq" id="XP_013266104.1">
    <property type="nucleotide sequence ID" value="XM_013410650.1"/>
</dbReference>
<feature type="compositionally biased region" description="Low complexity" evidence="1">
    <location>
        <begin position="512"/>
        <end position="523"/>
    </location>
</feature>
<evidence type="ECO:0000313" key="3">
    <source>
        <dbReference type="EMBL" id="KEF63514.1"/>
    </source>
</evidence>
<feature type="compositionally biased region" description="Polar residues" evidence="1">
    <location>
        <begin position="500"/>
        <end position="511"/>
    </location>
</feature>
<keyword evidence="2" id="KW-0812">Transmembrane</keyword>
<name>A0A072PTT1_9EURO</name>
<dbReference type="VEuPathDB" id="FungiDB:A1O9_01492"/>
<dbReference type="GeneID" id="25276438"/>
<dbReference type="Proteomes" id="UP000027920">
    <property type="component" value="Unassembled WGS sequence"/>
</dbReference>
<protein>
    <submittedName>
        <fullName evidence="3">Uncharacterized protein</fullName>
    </submittedName>
</protein>
<feature type="transmembrane region" description="Helical" evidence="2">
    <location>
        <begin position="20"/>
        <end position="40"/>
    </location>
</feature>
<accession>A0A072PTT1</accession>
<evidence type="ECO:0000313" key="4">
    <source>
        <dbReference type="Proteomes" id="UP000027920"/>
    </source>
</evidence>
<dbReference type="AlphaFoldDB" id="A0A072PTT1"/>
<sequence>MSSWVSFPKQWKLEDIQAGLNVLITALSGLVIFVFVRLSWQSGARRIAQTKAVSLPSLFTLNTPGEVLDAAGVLKHKLLDHPNILTQCVVVALFSITTLVSGPIARYTTRTASISTELAVNGYLTTRSHNSNGDDQVMWNLTMTSLDRAGFPVDEMLDYLPDPSIHWLYRQEEWNNSWSFTCQSIDATPISLRMSDNCSDYMSKVQGLDSVIPSLQYSEAYSYSRGGYYVNSTLWRDMLMFFHAVNYTAYEEETDIYHHVSMSLAALHLHNIPLNGTDFSGPCELDVGPVESAVFTRIDCDIDHQPVDHHKIGNIAYPDTGDFASISSAFVQYYNSRFGYESISNQPTTIITPRDLRRFFQTYIVTKDVQNRLPVERNLMVSVLVVQISTAFLVIYCLIAFIAIFGGFQYALFLLLNRKILPLLPQSKLDWIVQAAANATPSGFAQSGGLSWVVTTSSPHVDVSQARPEQRKQVLFEIAWYSPWRPQPLPQQIFGLQKASPNSDVTPASQLSPVSTVPVPASPGMRAPGLQ</sequence>
<feature type="transmembrane region" description="Helical" evidence="2">
    <location>
        <begin position="393"/>
        <end position="416"/>
    </location>
</feature>
<dbReference type="EMBL" id="AMGV01000001">
    <property type="protein sequence ID" value="KEF63514.1"/>
    <property type="molecule type" value="Genomic_DNA"/>
</dbReference>
<feature type="transmembrane region" description="Helical" evidence="2">
    <location>
        <begin position="84"/>
        <end position="105"/>
    </location>
</feature>
<feature type="region of interest" description="Disordered" evidence="1">
    <location>
        <begin position="500"/>
        <end position="531"/>
    </location>
</feature>
<dbReference type="HOGENOM" id="CLU_028412_0_0_1"/>
<organism evidence="3 4">
    <name type="scientific">Exophiala aquamarina CBS 119918</name>
    <dbReference type="NCBI Taxonomy" id="1182545"/>
    <lineage>
        <taxon>Eukaryota</taxon>
        <taxon>Fungi</taxon>
        <taxon>Dikarya</taxon>
        <taxon>Ascomycota</taxon>
        <taxon>Pezizomycotina</taxon>
        <taxon>Eurotiomycetes</taxon>
        <taxon>Chaetothyriomycetidae</taxon>
        <taxon>Chaetothyriales</taxon>
        <taxon>Herpotrichiellaceae</taxon>
        <taxon>Exophiala</taxon>
    </lineage>
</organism>
<evidence type="ECO:0000256" key="2">
    <source>
        <dbReference type="SAM" id="Phobius"/>
    </source>
</evidence>
<proteinExistence type="predicted"/>
<reference evidence="3 4" key="1">
    <citation type="submission" date="2013-03" db="EMBL/GenBank/DDBJ databases">
        <title>The Genome Sequence of Exophiala aquamarina CBS 119918.</title>
        <authorList>
            <consortium name="The Broad Institute Genomics Platform"/>
            <person name="Cuomo C."/>
            <person name="de Hoog S."/>
            <person name="Gorbushina A."/>
            <person name="Walker B."/>
            <person name="Young S.K."/>
            <person name="Zeng Q."/>
            <person name="Gargeya S."/>
            <person name="Fitzgerald M."/>
            <person name="Haas B."/>
            <person name="Abouelleil A."/>
            <person name="Allen A.W."/>
            <person name="Alvarado L."/>
            <person name="Arachchi H.M."/>
            <person name="Berlin A.M."/>
            <person name="Chapman S.B."/>
            <person name="Gainer-Dewar J."/>
            <person name="Goldberg J."/>
            <person name="Griggs A."/>
            <person name="Gujja S."/>
            <person name="Hansen M."/>
            <person name="Howarth C."/>
            <person name="Imamovic A."/>
            <person name="Ireland A."/>
            <person name="Larimer J."/>
            <person name="McCowan C."/>
            <person name="Murphy C."/>
            <person name="Pearson M."/>
            <person name="Poon T.W."/>
            <person name="Priest M."/>
            <person name="Roberts A."/>
            <person name="Saif S."/>
            <person name="Shea T."/>
            <person name="Sisk P."/>
            <person name="Sykes S."/>
            <person name="Wortman J."/>
            <person name="Nusbaum C."/>
            <person name="Birren B."/>
        </authorList>
    </citation>
    <scope>NUCLEOTIDE SEQUENCE [LARGE SCALE GENOMIC DNA]</scope>
    <source>
        <strain evidence="3 4">CBS 119918</strain>
    </source>
</reference>
<evidence type="ECO:0000256" key="1">
    <source>
        <dbReference type="SAM" id="MobiDB-lite"/>
    </source>
</evidence>
<gene>
    <name evidence="3" type="ORF">A1O9_01492</name>
</gene>
<dbReference type="OrthoDB" id="3516776at2759"/>
<keyword evidence="2" id="KW-0472">Membrane</keyword>
<keyword evidence="4" id="KW-1185">Reference proteome</keyword>
<comment type="caution">
    <text evidence="3">The sequence shown here is derived from an EMBL/GenBank/DDBJ whole genome shotgun (WGS) entry which is preliminary data.</text>
</comment>
<keyword evidence="2" id="KW-1133">Transmembrane helix</keyword>